<keyword evidence="5" id="KW-0575">Peroxidase</keyword>
<feature type="signal peptide" evidence="14">
    <location>
        <begin position="1"/>
        <end position="17"/>
    </location>
</feature>
<comment type="cofactor">
    <cofactor evidence="2">
        <name>heme b</name>
        <dbReference type="ChEBI" id="CHEBI:60344"/>
    </cofactor>
</comment>
<dbReference type="InterPro" id="IPR019794">
    <property type="entry name" value="Peroxidases_AS"/>
</dbReference>
<evidence type="ECO:0000256" key="8">
    <source>
        <dbReference type="ARBA" id="ARBA00023002"/>
    </source>
</evidence>
<evidence type="ECO:0000313" key="16">
    <source>
        <dbReference type="EMBL" id="GAU45044.1"/>
    </source>
</evidence>
<evidence type="ECO:0000256" key="5">
    <source>
        <dbReference type="ARBA" id="ARBA00022559"/>
    </source>
</evidence>
<evidence type="ECO:0000256" key="6">
    <source>
        <dbReference type="ARBA" id="ARBA00022617"/>
    </source>
</evidence>
<evidence type="ECO:0000256" key="13">
    <source>
        <dbReference type="RuleBase" id="RU004241"/>
    </source>
</evidence>
<dbReference type="PANTHER" id="PTHR31388">
    <property type="entry name" value="PEROXIDASE 72-RELATED"/>
    <property type="match status" value="1"/>
</dbReference>
<feature type="site" description="Transition state stabilizer" evidence="12">
    <location>
        <position position="69"/>
    </location>
</feature>
<feature type="binding site" evidence="11">
    <location>
        <position position="74"/>
    </location>
    <ligand>
        <name>Ca(2+)</name>
        <dbReference type="ChEBI" id="CHEBI:29108"/>
        <label>1</label>
    </ligand>
</feature>
<dbReference type="SUPFAM" id="SSF48113">
    <property type="entry name" value="Heme-dependent peroxidases"/>
    <property type="match status" value="1"/>
</dbReference>
<evidence type="ECO:0000256" key="1">
    <source>
        <dbReference type="ARBA" id="ARBA00000189"/>
    </source>
</evidence>
<dbReference type="PRINTS" id="PR00461">
    <property type="entry name" value="PLPEROXIDASE"/>
</dbReference>
<comment type="cofactor">
    <cofactor evidence="11">
        <name>Ca(2+)</name>
        <dbReference type="ChEBI" id="CHEBI:29108"/>
    </cofactor>
    <text evidence="11">Binds 2 calcium ions per subunit.</text>
</comment>
<keyword evidence="11" id="KW-0106">Calcium</keyword>
<keyword evidence="8" id="KW-0560">Oxidoreductase</keyword>
<gene>
    <name evidence="16" type="ORF">TSUD_198320</name>
</gene>
<name>A0A2Z6NKV0_TRISU</name>
<keyword evidence="14" id="KW-0732">Signal</keyword>
<dbReference type="InterPro" id="IPR002016">
    <property type="entry name" value="Haem_peroxidase"/>
</dbReference>
<dbReference type="PANTHER" id="PTHR31388:SF28">
    <property type="entry name" value="PEROXIDASE 40"/>
    <property type="match status" value="1"/>
</dbReference>
<dbReference type="Gene3D" id="1.10.520.10">
    <property type="match status" value="1"/>
</dbReference>
<evidence type="ECO:0000256" key="11">
    <source>
        <dbReference type="PIRSR" id="PIRSR600823-3"/>
    </source>
</evidence>
<dbReference type="AlphaFoldDB" id="A0A2Z6NKV0"/>
<evidence type="ECO:0000256" key="12">
    <source>
        <dbReference type="PIRSR" id="PIRSR600823-4"/>
    </source>
</evidence>
<dbReference type="Proteomes" id="UP000242715">
    <property type="component" value="Unassembled WGS sequence"/>
</dbReference>
<feature type="active site" description="Proton acceptor" evidence="10">
    <location>
        <position position="73"/>
    </location>
</feature>
<proteinExistence type="inferred from homology"/>
<evidence type="ECO:0000256" key="7">
    <source>
        <dbReference type="ARBA" id="ARBA00022723"/>
    </source>
</evidence>
<evidence type="ECO:0000313" key="17">
    <source>
        <dbReference type="Proteomes" id="UP000242715"/>
    </source>
</evidence>
<feature type="domain" description="Plant heme peroxidase family profile" evidence="15">
    <location>
        <begin position="32"/>
        <end position="79"/>
    </location>
</feature>
<keyword evidence="7 11" id="KW-0479">Metal-binding</keyword>
<dbReference type="EMBL" id="DF974096">
    <property type="protein sequence ID" value="GAU45044.1"/>
    <property type="molecule type" value="Genomic_DNA"/>
</dbReference>
<comment type="similarity">
    <text evidence="13">Belongs to the peroxidase family.</text>
</comment>
<dbReference type="GO" id="GO:0046872">
    <property type="term" value="F:metal ion binding"/>
    <property type="evidence" value="ECO:0007669"/>
    <property type="project" value="UniProtKB-KW"/>
</dbReference>
<keyword evidence="17" id="KW-1185">Reference proteome</keyword>
<evidence type="ECO:0000256" key="2">
    <source>
        <dbReference type="ARBA" id="ARBA00001970"/>
    </source>
</evidence>
<evidence type="ECO:0000256" key="3">
    <source>
        <dbReference type="ARBA" id="ARBA00002322"/>
    </source>
</evidence>
<evidence type="ECO:0000256" key="9">
    <source>
        <dbReference type="ARBA" id="ARBA00023004"/>
    </source>
</evidence>
<accession>A0A2Z6NKV0</accession>
<sequence>MAMQLVIILCLVTSTFAAKVNEAYGGDITGSPLGIGIYQYSCPEAENIIFSWVEQAVSSDPRMAASLLRLHFHDCFVNASLTFFAFIY</sequence>
<evidence type="ECO:0000259" key="15">
    <source>
        <dbReference type="PROSITE" id="PS50873"/>
    </source>
</evidence>
<feature type="chain" id="PRO_5016435975" description="peroxidase" evidence="14">
    <location>
        <begin position="18"/>
        <end position="88"/>
    </location>
</feature>
<comment type="function">
    <text evidence="3">Removal of H(2)O(2), oxidation of toxic reductants, biosynthesis and degradation of lignin, suberization, auxin catabolism, response to environmental stresses such as wounding, pathogen attack and oxidative stress. These functions might be dependent on each isozyme/isoform in each plant tissue.</text>
</comment>
<reference evidence="17" key="1">
    <citation type="journal article" date="2017" name="Front. Plant Sci.">
        <title>Climate Clever Clovers: New Paradigm to Reduce the Environmental Footprint of Ruminants by Breeding Low Methanogenic Forages Utilizing Haplotype Variation.</title>
        <authorList>
            <person name="Kaur P."/>
            <person name="Appels R."/>
            <person name="Bayer P.E."/>
            <person name="Keeble-Gagnere G."/>
            <person name="Wang J."/>
            <person name="Hirakawa H."/>
            <person name="Shirasawa K."/>
            <person name="Vercoe P."/>
            <person name="Stefanova K."/>
            <person name="Durmic Z."/>
            <person name="Nichols P."/>
            <person name="Revell C."/>
            <person name="Isobe S.N."/>
            <person name="Edwards D."/>
            <person name="Erskine W."/>
        </authorList>
    </citation>
    <scope>NUCLEOTIDE SEQUENCE [LARGE SCALE GENOMIC DNA]</scope>
    <source>
        <strain evidence="17">cv. Daliak</strain>
    </source>
</reference>
<comment type="catalytic activity">
    <reaction evidence="1">
        <text>2 a phenolic donor + H2O2 = 2 a phenolic radical donor + 2 H2O</text>
        <dbReference type="Rhea" id="RHEA:56136"/>
        <dbReference type="ChEBI" id="CHEBI:15377"/>
        <dbReference type="ChEBI" id="CHEBI:16240"/>
        <dbReference type="ChEBI" id="CHEBI:139520"/>
        <dbReference type="ChEBI" id="CHEBI:139521"/>
        <dbReference type="EC" id="1.11.1.7"/>
    </reaction>
</comment>
<organism evidence="16 17">
    <name type="scientific">Trifolium subterraneum</name>
    <name type="common">Subterranean clover</name>
    <dbReference type="NCBI Taxonomy" id="3900"/>
    <lineage>
        <taxon>Eukaryota</taxon>
        <taxon>Viridiplantae</taxon>
        <taxon>Streptophyta</taxon>
        <taxon>Embryophyta</taxon>
        <taxon>Tracheophyta</taxon>
        <taxon>Spermatophyta</taxon>
        <taxon>Magnoliopsida</taxon>
        <taxon>eudicotyledons</taxon>
        <taxon>Gunneridae</taxon>
        <taxon>Pentapetalae</taxon>
        <taxon>rosids</taxon>
        <taxon>fabids</taxon>
        <taxon>Fabales</taxon>
        <taxon>Fabaceae</taxon>
        <taxon>Papilionoideae</taxon>
        <taxon>50 kb inversion clade</taxon>
        <taxon>NPAAA clade</taxon>
        <taxon>Hologalegina</taxon>
        <taxon>IRL clade</taxon>
        <taxon>Trifolieae</taxon>
        <taxon>Trifolium</taxon>
    </lineage>
</organism>
<dbReference type="GO" id="GO:0140825">
    <property type="term" value="F:lactoperoxidase activity"/>
    <property type="evidence" value="ECO:0007669"/>
    <property type="project" value="UniProtKB-EC"/>
</dbReference>
<evidence type="ECO:0000256" key="4">
    <source>
        <dbReference type="ARBA" id="ARBA00012313"/>
    </source>
</evidence>
<evidence type="ECO:0000256" key="14">
    <source>
        <dbReference type="SAM" id="SignalP"/>
    </source>
</evidence>
<dbReference type="OrthoDB" id="2113341at2759"/>
<dbReference type="GO" id="GO:0020037">
    <property type="term" value="F:heme binding"/>
    <property type="evidence" value="ECO:0007669"/>
    <property type="project" value="InterPro"/>
</dbReference>
<dbReference type="InterPro" id="IPR010255">
    <property type="entry name" value="Haem_peroxidase_sf"/>
</dbReference>
<keyword evidence="6" id="KW-0349">Heme</keyword>
<dbReference type="PROSITE" id="PS00436">
    <property type="entry name" value="PEROXIDASE_2"/>
    <property type="match status" value="1"/>
</dbReference>
<dbReference type="Pfam" id="PF00141">
    <property type="entry name" value="peroxidase"/>
    <property type="match status" value="1"/>
</dbReference>
<feature type="binding site" evidence="11">
    <location>
        <position position="77"/>
    </location>
    <ligand>
        <name>Ca(2+)</name>
        <dbReference type="ChEBI" id="CHEBI:29108"/>
        <label>1</label>
    </ligand>
</feature>
<dbReference type="GO" id="GO:0006979">
    <property type="term" value="P:response to oxidative stress"/>
    <property type="evidence" value="ECO:0007669"/>
    <property type="project" value="InterPro"/>
</dbReference>
<dbReference type="InterPro" id="IPR000823">
    <property type="entry name" value="Peroxidase_pln"/>
</dbReference>
<dbReference type="PROSITE" id="PS50873">
    <property type="entry name" value="PEROXIDASE_4"/>
    <property type="match status" value="1"/>
</dbReference>
<dbReference type="EC" id="1.11.1.7" evidence="4"/>
<evidence type="ECO:0000256" key="10">
    <source>
        <dbReference type="PIRSR" id="PIRSR600823-1"/>
    </source>
</evidence>
<keyword evidence="9" id="KW-0408">Iron</keyword>
<protein>
    <recommendedName>
        <fullName evidence="4">peroxidase</fullName>
        <ecNumber evidence="4">1.11.1.7</ecNumber>
    </recommendedName>
</protein>